<keyword evidence="2" id="KW-1185">Reference proteome</keyword>
<protein>
    <recommendedName>
        <fullName evidence="3">Methyl-accepting chemotaxis protein</fullName>
    </recommendedName>
</protein>
<organism evidence="1 2">
    <name type="scientific">Geobacillus genomosp. 3</name>
    <dbReference type="NCBI Taxonomy" id="1921421"/>
    <lineage>
        <taxon>Bacteria</taxon>
        <taxon>Bacillati</taxon>
        <taxon>Bacillota</taxon>
        <taxon>Bacilli</taxon>
        <taxon>Bacillales</taxon>
        <taxon>Anoxybacillaceae</taxon>
        <taxon>Geobacillus</taxon>
    </lineage>
</organism>
<dbReference type="Proteomes" id="UP000015500">
    <property type="component" value="Chromosome"/>
</dbReference>
<dbReference type="AlphaFoldDB" id="V5LVL7"/>
<sequence>MKKTRREMKLQNQLIILFVGIVAISVGLVGAVSYAKAKKETMQAIEQRLERETDMMYELVQNLLFMYIGDQEQFMERVNEGVRKQQAELMQDGVPAEFFLVAETVRPFYISRRSQLLLPETLTEHMKKKRNGISYAVINGKPVVLDKLKQA</sequence>
<dbReference type="KEGG" id="gjf:M493_12787"/>
<name>V5LVL7_GEOG3</name>
<dbReference type="STRING" id="1921421.M493_12787"/>
<evidence type="ECO:0000313" key="2">
    <source>
        <dbReference type="Proteomes" id="UP000015500"/>
    </source>
</evidence>
<dbReference type="OrthoDB" id="2010115at2"/>
<dbReference type="HOGENOM" id="CLU_1728758_0_0_9"/>
<evidence type="ECO:0008006" key="3">
    <source>
        <dbReference type="Google" id="ProtNLM"/>
    </source>
</evidence>
<accession>V5LVL7</accession>
<dbReference type="RefSeq" id="WP_023817690.1">
    <property type="nucleotide sequence ID" value="NC_022080.4"/>
</dbReference>
<reference evidence="1 2" key="1">
    <citation type="journal article" date="2014" name="Genome Announc.">
        <title>Complete Genome Sequence of the Thermophilic Polychlorinated Biphenyl Degrader Geobacillus sp. Strain JF8 (NBRC 109937).</title>
        <authorList>
            <person name="Shintani M."/>
            <person name="Ohtsubo Y."/>
            <person name="Fukuda K."/>
            <person name="Hosoyama A."/>
            <person name="Ohji S."/>
            <person name="Yamazoe A."/>
            <person name="Fujita N."/>
            <person name="Nagata Y."/>
            <person name="Tsuda M."/>
            <person name="Hatta T."/>
            <person name="Kimbara K."/>
        </authorList>
    </citation>
    <scope>NUCLEOTIDE SEQUENCE [LARGE SCALE GENOMIC DNA]</scope>
    <source>
        <strain evidence="1 2">JF8</strain>
    </source>
</reference>
<gene>
    <name evidence="1" type="ORF">M493_12787</name>
</gene>
<proteinExistence type="predicted"/>
<dbReference type="EMBL" id="CP006254">
    <property type="protein sequence ID" value="AHA58152.1"/>
    <property type="molecule type" value="Genomic_DNA"/>
</dbReference>
<evidence type="ECO:0000313" key="1">
    <source>
        <dbReference type="EMBL" id="AHA58152.1"/>
    </source>
</evidence>